<name>A0A4Q0YN31_9GAMM</name>
<dbReference type="Gene3D" id="1.10.10.10">
    <property type="entry name" value="Winged helix-like DNA-binding domain superfamily/Winged helix DNA-binding domain"/>
    <property type="match status" value="3"/>
</dbReference>
<comment type="subcellular location">
    <subcellularLocation>
        <location evidence="1 5">Cytoplasm</location>
    </subcellularLocation>
</comment>
<dbReference type="Pfam" id="PF21982">
    <property type="entry name" value="RecX_HTH1"/>
    <property type="match status" value="1"/>
</dbReference>
<proteinExistence type="inferred from homology"/>
<dbReference type="Pfam" id="PF21981">
    <property type="entry name" value="RecX_HTH3"/>
    <property type="match status" value="1"/>
</dbReference>
<dbReference type="EMBL" id="PEIB01000023">
    <property type="protein sequence ID" value="RXJ72327.1"/>
    <property type="molecule type" value="Genomic_DNA"/>
</dbReference>
<evidence type="ECO:0000313" key="10">
    <source>
        <dbReference type="Proteomes" id="UP000290287"/>
    </source>
</evidence>
<feature type="domain" description="RecX third three-helical" evidence="7">
    <location>
        <begin position="90"/>
        <end position="137"/>
    </location>
</feature>
<dbReference type="InterPro" id="IPR036388">
    <property type="entry name" value="WH-like_DNA-bd_sf"/>
</dbReference>
<dbReference type="AlphaFoldDB" id="A0A4Q0YN31"/>
<feature type="domain" description="RecX second three-helical" evidence="6">
    <location>
        <begin position="42"/>
        <end position="76"/>
    </location>
</feature>
<keyword evidence="4 5" id="KW-0963">Cytoplasm</keyword>
<evidence type="ECO:0000313" key="9">
    <source>
        <dbReference type="EMBL" id="RXJ72327.1"/>
    </source>
</evidence>
<evidence type="ECO:0000256" key="3">
    <source>
        <dbReference type="ARBA" id="ARBA00018111"/>
    </source>
</evidence>
<comment type="caution">
    <text evidence="9">The sequence shown here is derived from an EMBL/GenBank/DDBJ whole genome shotgun (WGS) entry which is preliminary data.</text>
</comment>
<dbReference type="PANTHER" id="PTHR33602">
    <property type="entry name" value="REGULATORY PROTEIN RECX FAMILY PROTEIN"/>
    <property type="match status" value="1"/>
</dbReference>
<dbReference type="Proteomes" id="UP000290287">
    <property type="component" value="Unassembled WGS sequence"/>
</dbReference>
<dbReference type="Pfam" id="PF02631">
    <property type="entry name" value="RecX_HTH2"/>
    <property type="match status" value="1"/>
</dbReference>
<evidence type="ECO:0000256" key="5">
    <source>
        <dbReference type="HAMAP-Rule" id="MF_01114"/>
    </source>
</evidence>
<sequence>MGLLSRRDHSELELRQKLAQRQCPPEDIDFAIQHCLEHNWLNDQRFAESLLRHGIMKGHGWQRICLDARKKGIAQSFLDLAQENDQHDWYEVARDVALRKFGDLEGSIPRVDMKEHAKRVRYLQYRGFNFDQIKYALSSESDED</sequence>
<keyword evidence="10" id="KW-1185">Reference proteome</keyword>
<dbReference type="InterPro" id="IPR053926">
    <property type="entry name" value="RecX_HTH_1st"/>
</dbReference>
<evidence type="ECO:0000256" key="2">
    <source>
        <dbReference type="ARBA" id="ARBA00009695"/>
    </source>
</evidence>
<dbReference type="GO" id="GO:0006282">
    <property type="term" value="P:regulation of DNA repair"/>
    <property type="evidence" value="ECO:0007669"/>
    <property type="project" value="UniProtKB-UniRule"/>
</dbReference>
<feature type="domain" description="RecX first three-helical" evidence="8">
    <location>
        <begin position="2"/>
        <end position="35"/>
    </location>
</feature>
<protein>
    <recommendedName>
        <fullName evidence="3 5">Regulatory protein RecX</fullName>
    </recommendedName>
</protein>
<dbReference type="GO" id="GO:0005737">
    <property type="term" value="C:cytoplasm"/>
    <property type="evidence" value="ECO:0007669"/>
    <property type="project" value="UniProtKB-SubCell"/>
</dbReference>
<gene>
    <name evidence="5" type="primary">recX</name>
    <name evidence="9" type="ORF">CS022_16740</name>
</gene>
<evidence type="ECO:0000256" key="1">
    <source>
        <dbReference type="ARBA" id="ARBA00004496"/>
    </source>
</evidence>
<dbReference type="InterPro" id="IPR053925">
    <property type="entry name" value="RecX_HTH_3rd"/>
</dbReference>
<dbReference type="PANTHER" id="PTHR33602:SF1">
    <property type="entry name" value="REGULATORY PROTEIN RECX FAMILY PROTEIN"/>
    <property type="match status" value="1"/>
</dbReference>
<evidence type="ECO:0000259" key="6">
    <source>
        <dbReference type="Pfam" id="PF02631"/>
    </source>
</evidence>
<evidence type="ECO:0000256" key="4">
    <source>
        <dbReference type="ARBA" id="ARBA00022490"/>
    </source>
</evidence>
<dbReference type="OrthoDB" id="7066780at2"/>
<evidence type="ECO:0000259" key="8">
    <source>
        <dbReference type="Pfam" id="PF21982"/>
    </source>
</evidence>
<organism evidence="9 10">
    <name type="scientific">Veronia nyctiphanis</name>
    <dbReference type="NCBI Taxonomy" id="1278244"/>
    <lineage>
        <taxon>Bacteria</taxon>
        <taxon>Pseudomonadati</taxon>
        <taxon>Pseudomonadota</taxon>
        <taxon>Gammaproteobacteria</taxon>
        <taxon>Vibrionales</taxon>
        <taxon>Vibrionaceae</taxon>
        <taxon>Veronia</taxon>
    </lineage>
</organism>
<accession>A0A4Q0YN31</accession>
<evidence type="ECO:0000259" key="7">
    <source>
        <dbReference type="Pfam" id="PF21981"/>
    </source>
</evidence>
<comment type="similarity">
    <text evidence="2 5">Belongs to the RecX family.</text>
</comment>
<comment type="function">
    <text evidence="5">Modulates RecA activity.</text>
</comment>
<dbReference type="HAMAP" id="MF_01114">
    <property type="entry name" value="RecX"/>
    <property type="match status" value="1"/>
</dbReference>
<dbReference type="InterPro" id="IPR003783">
    <property type="entry name" value="Regulatory_RecX"/>
</dbReference>
<reference evidence="9 10" key="1">
    <citation type="submission" date="2017-10" db="EMBL/GenBank/DDBJ databases">
        <title>Nyctiphanis sp. nov., isolated from the stomach of the euphausiid Nyctiphanes simplex (Hansen, 1911) in the Gulf of California.</title>
        <authorList>
            <person name="Gomez-Gil B."/>
            <person name="Aguilar-Mendez M."/>
            <person name="Lopez-Cortes A."/>
            <person name="Gomez-Gutierrez J."/>
            <person name="Roque A."/>
            <person name="Lang E."/>
            <person name="Gonzalez-Castillo A."/>
        </authorList>
    </citation>
    <scope>NUCLEOTIDE SEQUENCE [LARGE SCALE GENOMIC DNA]</scope>
    <source>
        <strain evidence="9 10">CAIM 600</strain>
    </source>
</reference>
<dbReference type="InterPro" id="IPR053924">
    <property type="entry name" value="RecX_HTH_2nd"/>
</dbReference>